<dbReference type="InterPro" id="IPR005945">
    <property type="entry name" value="Pro_imino_pep"/>
</dbReference>
<dbReference type="PANTHER" id="PTHR43798:SF31">
    <property type="entry name" value="AB HYDROLASE SUPERFAMILY PROTEIN YCLE"/>
    <property type="match status" value="1"/>
</dbReference>
<evidence type="ECO:0000256" key="4">
    <source>
        <dbReference type="ARBA" id="ARBA00021843"/>
    </source>
</evidence>
<dbReference type="OrthoDB" id="9775557at2"/>
<keyword evidence="7" id="KW-0645">Protease</keyword>
<dbReference type="NCBIfam" id="TIGR01250">
    <property type="entry name" value="pro_imino_pep_2"/>
    <property type="match status" value="1"/>
</dbReference>
<proteinExistence type="inferred from homology"/>
<evidence type="ECO:0000313" key="11">
    <source>
        <dbReference type="Proteomes" id="UP000032250"/>
    </source>
</evidence>
<dbReference type="Gene3D" id="3.40.50.1820">
    <property type="entry name" value="alpha/beta hydrolase"/>
    <property type="match status" value="1"/>
</dbReference>
<feature type="active site" evidence="8">
    <location>
        <position position="244"/>
    </location>
</feature>
<evidence type="ECO:0000256" key="7">
    <source>
        <dbReference type="PIRNR" id="PIRNR005539"/>
    </source>
</evidence>
<reference evidence="10 11" key="1">
    <citation type="submission" date="2014-06" db="EMBL/GenBank/DDBJ databases">
        <title>Genome characterization of distinct group I Clostridium botulinum lineages.</title>
        <authorList>
            <person name="Giordani F."/>
            <person name="Anselmo A."/>
            <person name="Fillo S."/>
            <person name="Palozzi A.M."/>
            <person name="Fortunato A."/>
            <person name="Gentile B."/>
            <person name="Ciammaruconi A."/>
            <person name="Anniballi F."/>
            <person name="De Medici D."/>
            <person name="Lista F."/>
        </authorList>
    </citation>
    <scope>NUCLEOTIDE SEQUENCE [LARGE SCALE GENOMIC DNA]</scope>
    <source>
        <strain evidence="10 11">B2 450</strain>
    </source>
</reference>
<comment type="similarity">
    <text evidence="2 7">Belongs to the peptidase S33 family.</text>
</comment>
<feature type="domain" description="AB hydrolase-1" evidence="9">
    <location>
        <begin position="28"/>
        <end position="277"/>
    </location>
</feature>
<dbReference type="InterPro" id="IPR000073">
    <property type="entry name" value="AB_hydrolase_1"/>
</dbReference>
<dbReference type="InterPro" id="IPR029058">
    <property type="entry name" value="AB_hydrolase_fold"/>
</dbReference>
<evidence type="ECO:0000256" key="8">
    <source>
        <dbReference type="PIRSR" id="PIRSR005539-1"/>
    </source>
</evidence>
<evidence type="ECO:0000313" key="10">
    <source>
        <dbReference type="EMBL" id="KIS23967.1"/>
    </source>
</evidence>
<comment type="catalytic activity">
    <reaction evidence="1 7">
        <text>Release of N-terminal proline from a peptide.</text>
        <dbReference type="EC" id="3.4.11.5"/>
    </reaction>
</comment>
<dbReference type="EMBL" id="JXSU01000007">
    <property type="protein sequence ID" value="KIS23967.1"/>
    <property type="molecule type" value="Genomic_DNA"/>
</dbReference>
<evidence type="ECO:0000259" key="9">
    <source>
        <dbReference type="Pfam" id="PF00561"/>
    </source>
</evidence>
<dbReference type="EC" id="3.4.11.5" evidence="3 7"/>
<feature type="active site" description="Nucleophile" evidence="8">
    <location>
        <position position="104"/>
    </location>
</feature>
<evidence type="ECO:0000256" key="2">
    <source>
        <dbReference type="ARBA" id="ARBA00010088"/>
    </source>
</evidence>
<comment type="caution">
    <text evidence="10">The sequence shown here is derived from an EMBL/GenBank/DDBJ whole genome shotgun (WGS) entry which is preliminary data.</text>
</comment>
<dbReference type="GO" id="GO:0004177">
    <property type="term" value="F:aminopeptidase activity"/>
    <property type="evidence" value="ECO:0007669"/>
    <property type="project" value="UniProtKB-KW"/>
</dbReference>
<dbReference type="PIRSF" id="PIRSF005539">
    <property type="entry name" value="Pept_S33_TRI_F1"/>
    <property type="match status" value="1"/>
</dbReference>
<dbReference type="PATRIC" id="fig|1379739.3.peg.2426"/>
<dbReference type="PRINTS" id="PR00793">
    <property type="entry name" value="PROAMNOPTASE"/>
</dbReference>
<gene>
    <name evidence="10" type="ORF">N495_10315</name>
</gene>
<accession>A0A0D1BW10</accession>
<dbReference type="SUPFAM" id="SSF53474">
    <property type="entry name" value="alpha/beta-Hydrolases"/>
    <property type="match status" value="1"/>
</dbReference>
<dbReference type="GO" id="GO:0016020">
    <property type="term" value="C:membrane"/>
    <property type="evidence" value="ECO:0007669"/>
    <property type="project" value="TreeGrafter"/>
</dbReference>
<dbReference type="NCBIfam" id="NF045945">
    <property type="entry name" value="ProImpepLactob"/>
    <property type="match status" value="1"/>
</dbReference>
<protein>
    <recommendedName>
        <fullName evidence="4 7">Proline iminopeptidase</fullName>
        <shortName evidence="7">PIP</shortName>
        <ecNumber evidence="3 7">3.4.11.5</ecNumber>
    </recommendedName>
    <alternativeName>
        <fullName evidence="6 7">Prolyl aminopeptidase</fullName>
    </alternativeName>
</protein>
<feature type="active site" description="Proton donor" evidence="8">
    <location>
        <position position="271"/>
    </location>
</feature>
<comment type="function">
    <text evidence="7">Releases the N-terminal proline from various substrates.</text>
</comment>
<dbReference type="GO" id="GO:0006508">
    <property type="term" value="P:proteolysis"/>
    <property type="evidence" value="ECO:0007669"/>
    <property type="project" value="UniProtKB-KW"/>
</dbReference>
<dbReference type="InterPro" id="IPR050266">
    <property type="entry name" value="AB_hydrolase_sf"/>
</dbReference>
<evidence type="ECO:0000256" key="3">
    <source>
        <dbReference type="ARBA" id="ARBA00012568"/>
    </source>
</evidence>
<dbReference type="Pfam" id="PF00561">
    <property type="entry name" value="Abhydrolase_1"/>
    <property type="match status" value="1"/>
</dbReference>
<dbReference type="Proteomes" id="UP000032250">
    <property type="component" value="Unassembled WGS sequence"/>
</dbReference>
<keyword evidence="5 7" id="KW-0378">Hydrolase</keyword>
<evidence type="ECO:0000256" key="6">
    <source>
        <dbReference type="ARBA" id="ARBA00029605"/>
    </source>
</evidence>
<name>A0A0D1BW10_CLOBO</name>
<keyword evidence="7" id="KW-0031">Aminopeptidase</keyword>
<organism evidence="10 11">
    <name type="scientific">Clostridium botulinum B2 450</name>
    <dbReference type="NCBI Taxonomy" id="1379739"/>
    <lineage>
        <taxon>Bacteria</taxon>
        <taxon>Bacillati</taxon>
        <taxon>Bacillota</taxon>
        <taxon>Clostridia</taxon>
        <taxon>Eubacteriales</taxon>
        <taxon>Clostridiaceae</taxon>
        <taxon>Clostridium</taxon>
    </lineage>
</organism>
<sequence>MKITEGYMPYLEYKTYYRIVGECTGNKKPLVLLHGGPGSTHNYFEVLDKVAEDGRAVIMYDQLGCGLSSTPSRPDLWNAKTWIEELIQLRKHLGLDEIHLLGQSWGGMQAIQYACEYKPEGIKSYILSSTLPAASLWEKEQRRRVAYLPQEMQDAIAKAEKAGDYSSKEYQEAEAEFMLRHCAGAVGPDSPECLRRPKVAGTEAYVTAWGQNEFSPSGTLKNFDFMKEIEDIKEPCLITSGLLDLCSPLVAKTMYDKIPNSEWELFEFSRHMPFVEENEKYIEVLNKWLNKND</sequence>
<dbReference type="InterPro" id="IPR002410">
    <property type="entry name" value="Peptidase_S33"/>
</dbReference>
<dbReference type="AlphaFoldDB" id="A0A0D1BW10"/>
<evidence type="ECO:0000256" key="5">
    <source>
        <dbReference type="ARBA" id="ARBA00022801"/>
    </source>
</evidence>
<dbReference type="RefSeq" id="WP_003401983.1">
    <property type="nucleotide sequence ID" value="NZ_JXSU01000007.1"/>
</dbReference>
<dbReference type="PANTHER" id="PTHR43798">
    <property type="entry name" value="MONOACYLGLYCEROL LIPASE"/>
    <property type="match status" value="1"/>
</dbReference>
<dbReference type="HOGENOM" id="CLU_020336_15_1_9"/>
<evidence type="ECO:0000256" key="1">
    <source>
        <dbReference type="ARBA" id="ARBA00001585"/>
    </source>
</evidence>